<evidence type="ECO:0000313" key="6">
    <source>
        <dbReference type="EMBL" id="OYX03251.1"/>
    </source>
</evidence>
<dbReference type="EMBL" id="NCDQ01000151">
    <property type="protein sequence ID" value="OYX03251.1"/>
    <property type="molecule type" value="Genomic_DNA"/>
</dbReference>
<evidence type="ECO:0000256" key="2">
    <source>
        <dbReference type="SAM" id="SignalP"/>
    </source>
</evidence>
<dbReference type="InterPro" id="IPR011053">
    <property type="entry name" value="Single_hybrid_motif"/>
</dbReference>
<organism evidence="6 7">
    <name type="scientific">Caulobacter vibrioides</name>
    <name type="common">Caulobacter crescentus</name>
    <dbReference type="NCBI Taxonomy" id="155892"/>
    <lineage>
        <taxon>Bacteria</taxon>
        <taxon>Pseudomonadati</taxon>
        <taxon>Pseudomonadota</taxon>
        <taxon>Alphaproteobacteria</taxon>
        <taxon>Caulobacterales</taxon>
        <taxon>Caulobacteraceae</taxon>
        <taxon>Caulobacter</taxon>
    </lineage>
</organism>
<evidence type="ECO:0000313" key="7">
    <source>
        <dbReference type="Proteomes" id="UP000215616"/>
    </source>
</evidence>
<keyword evidence="1" id="KW-0813">Transport</keyword>
<dbReference type="Gene3D" id="2.40.30.170">
    <property type="match status" value="1"/>
</dbReference>
<dbReference type="PROSITE" id="PS51257">
    <property type="entry name" value="PROKAR_LIPOPROTEIN"/>
    <property type="match status" value="1"/>
</dbReference>
<evidence type="ECO:0000259" key="5">
    <source>
        <dbReference type="Pfam" id="PF25975"/>
    </source>
</evidence>
<feature type="domain" description="CzcB-like C-terminal circularly permuted SH3-like" evidence="5">
    <location>
        <begin position="347"/>
        <end position="406"/>
    </location>
</feature>
<evidence type="ECO:0000259" key="4">
    <source>
        <dbReference type="Pfam" id="PF25973"/>
    </source>
</evidence>
<evidence type="ECO:0000256" key="1">
    <source>
        <dbReference type="ARBA" id="ARBA00022448"/>
    </source>
</evidence>
<feature type="domain" description="CzcB N-terminal" evidence="3">
    <location>
        <begin position="51"/>
        <end position="142"/>
    </location>
</feature>
<dbReference type="AlphaFoldDB" id="A0A258D617"/>
<proteinExistence type="predicted"/>
<dbReference type="GO" id="GO:0060003">
    <property type="term" value="P:copper ion export"/>
    <property type="evidence" value="ECO:0007669"/>
    <property type="project" value="TreeGrafter"/>
</dbReference>
<dbReference type="SUPFAM" id="SSF51230">
    <property type="entry name" value="Single hybrid motif"/>
    <property type="match status" value="1"/>
</dbReference>
<feature type="domain" description="CzcB-like barrel-sandwich hybrid" evidence="4">
    <location>
        <begin position="193"/>
        <end position="261"/>
    </location>
</feature>
<dbReference type="Pfam" id="PF25973">
    <property type="entry name" value="BSH_CzcB"/>
    <property type="match status" value="1"/>
</dbReference>
<accession>A0A258D617</accession>
<name>A0A258D617_CAUVI</name>
<reference evidence="6 7" key="1">
    <citation type="submission" date="2017-03" db="EMBL/GenBank/DDBJ databases">
        <title>Lifting the veil on microbial sulfur biogeochemistry in mining wastewaters.</title>
        <authorList>
            <person name="Kantor R.S."/>
            <person name="Colenbrander Nelson T."/>
            <person name="Marshall S."/>
            <person name="Bennett D."/>
            <person name="Apte S."/>
            <person name="Camacho D."/>
            <person name="Thomas B.C."/>
            <person name="Warren L.A."/>
            <person name="Banfield J.F."/>
        </authorList>
    </citation>
    <scope>NUCLEOTIDE SEQUENCE [LARGE SCALE GENOMIC DNA]</scope>
    <source>
        <strain evidence="6">32-67-7</strain>
    </source>
</reference>
<protein>
    <submittedName>
        <fullName evidence="6">HlyD family secretion protein</fullName>
    </submittedName>
</protein>
<dbReference type="Pfam" id="PF25971">
    <property type="entry name" value="CzcB_N"/>
    <property type="match status" value="1"/>
</dbReference>
<dbReference type="Gene3D" id="2.40.50.100">
    <property type="match status" value="1"/>
</dbReference>
<feature type="signal peptide" evidence="2">
    <location>
        <begin position="1"/>
        <end position="24"/>
    </location>
</feature>
<dbReference type="Pfam" id="PF25975">
    <property type="entry name" value="CzcB_C"/>
    <property type="match status" value="1"/>
</dbReference>
<keyword evidence="2" id="KW-0732">Signal</keyword>
<dbReference type="InterPro" id="IPR058647">
    <property type="entry name" value="BSH_CzcB-like"/>
</dbReference>
<dbReference type="Proteomes" id="UP000215616">
    <property type="component" value="Unassembled WGS sequence"/>
</dbReference>
<dbReference type="InterPro" id="IPR051909">
    <property type="entry name" value="MFP_Cation_Efflux"/>
</dbReference>
<gene>
    <name evidence="6" type="ORF">B7Z12_10490</name>
</gene>
<dbReference type="GO" id="GO:0030288">
    <property type="term" value="C:outer membrane-bounded periplasmic space"/>
    <property type="evidence" value="ECO:0007669"/>
    <property type="project" value="TreeGrafter"/>
</dbReference>
<dbReference type="Gene3D" id="2.40.420.20">
    <property type="match status" value="1"/>
</dbReference>
<dbReference type="InterPro" id="IPR058649">
    <property type="entry name" value="CzcB_C"/>
</dbReference>
<feature type="chain" id="PRO_5012943181" evidence="2">
    <location>
        <begin position="25"/>
        <end position="419"/>
    </location>
</feature>
<dbReference type="PANTHER" id="PTHR30097">
    <property type="entry name" value="CATION EFFLUX SYSTEM PROTEIN CUSB"/>
    <property type="match status" value="1"/>
</dbReference>
<comment type="caution">
    <text evidence="6">The sequence shown here is derived from an EMBL/GenBank/DDBJ whole genome shotgun (WGS) entry which is preliminary data.</text>
</comment>
<dbReference type="GO" id="GO:0046914">
    <property type="term" value="F:transition metal ion binding"/>
    <property type="evidence" value="ECO:0007669"/>
    <property type="project" value="TreeGrafter"/>
</dbReference>
<dbReference type="InterPro" id="IPR058646">
    <property type="entry name" value="CzcB_N"/>
</dbReference>
<dbReference type="PANTHER" id="PTHR30097:SF4">
    <property type="entry name" value="SLR6042 PROTEIN"/>
    <property type="match status" value="1"/>
</dbReference>
<evidence type="ECO:0000259" key="3">
    <source>
        <dbReference type="Pfam" id="PF25971"/>
    </source>
</evidence>
<sequence length="419" mass="45205">MTRLKSRFGAPLALALAGALSLSACGELPKTAETEDHAAKAGDYERGPHRGRMLRDGDFALEVTIFEDGVEPEFHVYAYRKDKPISPKDVQLSITLSRLDGEVNRFAFAPVEDYLRGGGVVAEPHSFDVKVTATYQGQAHRWGYASYEGRTSFSAAAAQAGGVKTEIASAAPITELVDMAGRVEITPEGKSEVRAWYPGRVMSLRGELGQTVRKGQILARVESSESLQTYAIPAPISGVIVEKNLNVGDVAGERAIFVIADPTKLHAEFFVYPRDAEKVRVGQPVEVRSLSGDTKLMAEVEAVLPTADLVSQTLVAHAHLPGGAASAFRPGMGVEGSFHVGATTAPLAVRTKAIQRFRDFEVVFVKVGDTYEVRMLELGRRTPEWTQVLGGLKPGSEYVTDGAFLIRADIEKSGASHDH</sequence>
<dbReference type="GO" id="GO:0015679">
    <property type="term" value="P:plasma membrane copper ion transport"/>
    <property type="evidence" value="ECO:0007669"/>
    <property type="project" value="TreeGrafter"/>
</dbReference>